<dbReference type="Proteomes" id="UP000199111">
    <property type="component" value="Unassembled WGS sequence"/>
</dbReference>
<protein>
    <submittedName>
        <fullName evidence="1">Uncharacterized protein</fullName>
    </submittedName>
</protein>
<dbReference type="RefSeq" id="WP_093891468.1">
    <property type="nucleotide sequence ID" value="NZ_FOQY01000041.1"/>
</dbReference>
<evidence type="ECO:0000313" key="1">
    <source>
        <dbReference type="EMBL" id="SFK92284.1"/>
    </source>
</evidence>
<gene>
    <name evidence="1" type="ORF">SAMN05216275_14146</name>
</gene>
<dbReference type="EMBL" id="FOQY01000041">
    <property type="protein sequence ID" value="SFK92284.1"/>
    <property type="molecule type" value="Genomic_DNA"/>
</dbReference>
<evidence type="ECO:0000313" key="2">
    <source>
        <dbReference type="Proteomes" id="UP000199111"/>
    </source>
</evidence>
<sequence>MAEPDEVEVEAWDGSGRHIVRMLNPEPPVTDHTLIPTAELAELRRRAEQAEAAIARAEALHSPDDSNPHGPWCGTCTTRWPCRTWTALLSAGNPPVTITEEKPRD</sequence>
<organism evidence="1 2">
    <name type="scientific">Streptosporangium canum</name>
    <dbReference type="NCBI Taxonomy" id="324952"/>
    <lineage>
        <taxon>Bacteria</taxon>
        <taxon>Bacillati</taxon>
        <taxon>Actinomycetota</taxon>
        <taxon>Actinomycetes</taxon>
        <taxon>Streptosporangiales</taxon>
        <taxon>Streptosporangiaceae</taxon>
        <taxon>Streptosporangium</taxon>
    </lineage>
</organism>
<proteinExistence type="predicted"/>
<accession>A0A1I4DES7</accession>
<dbReference type="AlphaFoldDB" id="A0A1I4DES7"/>
<dbReference type="GeneID" id="96302935"/>
<keyword evidence="2" id="KW-1185">Reference proteome</keyword>
<name>A0A1I4DES7_9ACTN</name>
<reference evidence="2" key="1">
    <citation type="submission" date="2016-10" db="EMBL/GenBank/DDBJ databases">
        <authorList>
            <person name="Varghese N."/>
            <person name="Submissions S."/>
        </authorList>
    </citation>
    <scope>NUCLEOTIDE SEQUENCE [LARGE SCALE GENOMIC DNA]</scope>
    <source>
        <strain evidence="2">CGMCC 4.2126</strain>
    </source>
</reference>